<feature type="region of interest" description="Disordered" evidence="1">
    <location>
        <begin position="634"/>
        <end position="653"/>
    </location>
</feature>
<keyword evidence="2" id="KW-0472">Membrane</keyword>
<dbReference type="AlphaFoldDB" id="A0A2N3KUC7"/>
<feature type="transmembrane region" description="Helical" evidence="2">
    <location>
        <begin position="28"/>
        <end position="50"/>
    </location>
</feature>
<dbReference type="Proteomes" id="UP000233597">
    <property type="component" value="Unassembled WGS sequence"/>
</dbReference>
<feature type="transmembrane region" description="Helical" evidence="2">
    <location>
        <begin position="147"/>
        <end position="165"/>
    </location>
</feature>
<feature type="compositionally biased region" description="Polar residues" evidence="1">
    <location>
        <begin position="730"/>
        <end position="749"/>
    </location>
</feature>
<evidence type="ECO:0000313" key="3">
    <source>
        <dbReference type="EMBL" id="PKR54110.1"/>
    </source>
</evidence>
<accession>A0A2N3KUC7</accession>
<evidence type="ECO:0000313" key="4">
    <source>
        <dbReference type="Proteomes" id="UP000233597"/>
    </source>
</evidence>
<feature type="region of interest" description="Disordered" evidence="1">
    <location>
        <begin position="231"/>
        <end position="288"/>
    </location>
</feature>
<organism evidence="3 4">
    <name type="scientific">Thalassospira marina</name>
    <dbReference type="NCBI Taxonomy" id="2048283"/>
    <lineage>
        <taxon>Bacteria</taxon>
        <taxon>Pseudomonadati</taxon>
        <taxon>Pseudomonadota</taxon>
        <taxon>Alphaproteobacteria</taxon>
        <taxon>Rhodospirillales</taxon>
        <taxon>Thalassospiraceae</taxon>
        <taxon>Thalassospira</taxon>
    </lineage>
</organism>
<feature type="compositionally biased region" description="Polar residues" evidence="1">
    <location>
        <begin position="251"/>
        <end position="268"/>
    </location>
</feature>
<feature type="compositionally biased region" description="Polar residues" evidence="1">
    <location>
        <begin position="634"/>
        <end position="646"/>
    </location>
</feature>
<feature type="transmembrane region" description="Helical" evidence="2">
    <location>
        <begin position="56"/>
        <end position="77"/>
    </location>
</feature>
<comment type="caution">
    <text evidence="3">The sequence shown here is derived from an EMBL/GenBank/DDBJ whole genome shotgun (WGS) entry which is preliminary data.</text>
</comment>
<evidence type="ECO:0000256" key="1">
    <source>
        <dbReference type="SAM" id="MobiDB-lite"/>
    </source>
</evidence>
<protein>
    <recommendedName>
        <fullName evidence="5">TIGR02302 family protein</fullName>
    </recommendedName>
</protein>
<name>A0A2N3KUC7_9PROT</name>
<gene>
    <name evidence="3" type="ORF">COO20_11220</name>
</gene>
<evidence type="ECO:0000256" key="2">
    <source>
        <dbReference type="SAM" id="Phobius"/>
    </source>
</evidence>
<keyword evidence="2" id="KW-1133">Transmembrane helix</keyword>
<proteinExistence type="predicted"/>
<feature type="region of interest" description="Disordered" evidence="1">
    <location>
        <begin position="724"/>
        <end position="749"/>
    </location>
</feature>
<dbReference type="OrthoDB" id="8477685at2"/>
<feature type="compositionally biased region" description="Low complexity" evidence="1">
    <location>
        <begin position="269"/>
        <end position="285"/>
    </location>
</feature>
<dbReference type="Pfam" id="PF13779">
    <property type="entry name" value="DUF4175"/>
    <property type="match status" value="2"/>
</dbReference>
<sequence>MLVTSARLERRLKIARHILTWERVWPRLIPVLAIIATVFGLALTGILAHLPPLVHIGILALAFVGIGVCAAFVWRALRTPGAIDVMARLEAENNLRHTPIQSQLDAIAPTEDALTSYLWQRQLRINEARTDNLRLPRPRAVLAKMDPFGLSVIPILLLFVGILSADGKYADRLVSAFDPISRLGTARFATSLWITPPAYTGKIPRTIDPARERNIIYVTALETGLGANNRTSATWNGTGTAERDYGFGSTPDGNSTATGTERNNNASAGTSDNTGDTGTGDVDGTANQRVRLRVPAGTILSGSITSAWEPTLISPDGHERAFGEENGNNTYTISTPLDLPGEWNVTVWGTSRLTLTVDIIPDLPPILAFVAPPSATKRDHVHLDYIANDDYGLRKLALVISPRLEASPAGVYGKTDDIIINLTGQLDGNSDDNVKSASHARDTQPLDDTAPVVNNLHGPYFLNLVDHAWAGLPVNLQLVATDNAGQSAKSEIQSMVLPEREFTHPVARKLIDIRKFLLRYPERAREWRDNLYPVLNAPQAYGGDIGVFLGLSVATARLSAHLDDIAYHHNVGDLLWHIAEEIERGQYGLAERNLIDAEEKLLEALSNPDISEQEISDLIERYRQALNEYMSALAQQDQPQRDQNAPQGKMIEQQDLSRVIDQISALMRSGARNDARNLIEQLRQLVENMQVSTDGQGQEITRPLRQMLDGMRDLARRQQELMDQGDQRNNDVPSSQDRAQTQQQLSDDASALTKNESFDRFGQSSGLQSAIDAMTRASEALAHGRQHEALQQQQQALQSLREGIGALGQALEGLSKMMPMFDEMGTSGQRDPLGRPVDGGNGTNIPDADTLNQTWRILQELRRRSSDPERPKIEHDYIDRLLKRF</sequence>
<dbReference type="EMBL" id="NWTK01000006">
    <property type="protein sequence ID" value="PKR54110.1"/>
    <property type="molecule type" value="Genomic_DNA"/>
</dbReference>
<evidence type="ECO:0008006" key="5">
    <source>
        <dbReference type="Google" id="ProtNLM"/>
    </source>
</evidence>
<dbReference type="InterPro" id="IPR012683">
    <property type="entry name" value="CHP02302_TM"/>
</dbReference>
<reference evidence="3 4" key="1">
    <citation type="submission" date="2017-09" db="EMBL/GenBank/DDBJ databases">
        <title>Biodiversity and function of Thalassospira species in the particle-attached aromatic-hydrocarbon-degrading consortia from the surface seawater of the South China Sea.</title>
        <authorList>
            <person name="Dong C."/>
            <person name="Liu R."/>
            <person name="Shao Z."/>
        </authorList>
    </citation>
    <scope>NUCLEOTIDE SEQUENCE [LARGE SCALE GENOMIC DNA]</scope>
    <source>
        <strain evidence="3 4">CSC1P2</strain>
    </source>
</reference>
<keyword evidence="2" id="KW-0812">Transmembrane</keyword>
<dbReference type="RefSeq" id="WP_101266506.1">
    <property type="nucleotide sequence ID" value="NZ_NWTK01000006.1"/>
</dbReference>